<organism evidence="1">
    <name type="scientific">marine sediment metagenome</name>
    <dbReference type="NCBI Taxonomy" id="412755"/>
    <lineage>
        <taxon>unclassified sequences</taxon>
        <taxon>metagenomes</taxon>
        <taxon>ecological metagenomes</taxon>
    </lineage>
</organism>
<accession>X1LWV7</accession>
<protein>
    <recommendedName>
        <fullName evidence="2">TRASH domain-containing protein</fullName>
    </recommendedName>
</protein>
<dbReference type="AlphaFoldDB" id="X1LWV7"/>
<sequence>MKTFVKCEMCNAEVPADKCVFATYKKVIDGKEYTFCCAHCAEVFEKRKNEKTSL</sequence>
<reference evidence="1" key="1">
    <citation type="journal article" date="2014" name="Front. Microbiol.">
        <title>High frequency of phylogenetically diverse reductive dehalogenase-homologous genes in deep subseafloor sedimentary metagenomes.</title>
        <authorList>
            <person name="Kawai M."/>
            <person name="Futagami T."/>
            <person name="Toyoda A."/>
            <person name="Takaki Y."/>
            <person name="Nishi S."/>
            <person name="Hori S."/>
            <person name="Arai W."/>
            <person name="Tsubouchi T."/>
            <person name="Morono Y."/>
            <person name="Uchiyama I."/>
            <person name="Ito T."/>
            <person name="Fujiyama A."/>
            <person name="Inagaki F."/>
            <person name="Takami H."/>
        </authorList>
    </citation>
    <scope>NUCLEOTIDE SEQUENCE</scope>
    <source>
        <strain evidence="1">Expedition CK06-06</strain>
    </source>
</reference>
<comment type="caution">
    <text evidence="1">The sequence shown here is derived from an EMBL/GenBank/DDBJ whole genome shotgun (WGS) entry which is preliminary data.</text>
</comment>
<dbReference type="EMBL" id="BARV01007361">
    <property type="protein sequence ID" value="GAI06915.1"/>
    <property type="molecule type" value="Genomic_DNA"/>
</dbReference>
<proteinExistence type="predicted"/>
<gene>
    <name evidence="1" type="ORF">S06H3_15003</name>
</gene>
<evidence type="ECO:0000313" key="1">
    <source>
        <dbReference type="EMBL" id="GAI06915.1"/>
    </source>
</evidence>
<name>X1LWV7_9ZZZZ</name>
<evidence type="ECO:0008006" key="2">
    <source>
        <dbReference type="Google" id="ProtNLM"/>
    </source>
</evidence>